<accession>A0ABQ1D634</accession>
<gene>
    <name evidence="2" type="ORF">Sgou_26870</name>
</gene>
<evidence type="ECO:0000313" key="2">
    <source>
        <dbReference type="EMBL" id="GFH78017.1"/>
    </source>
</evidence>
<feature type="compositionally biased region" description="Basic residues" evidence="1">
    <location>
        <begin position="84"/>
        <end position="93"/>
    </location>
</feature>
<sequence>MSASVVWIWREGTGAAASLVMVPRVRRAGPRAAAFRGVTGVRGGAPSDGNLSVTAILCRATRVDPRLLGASAQPRTAPAAPGTHSRRTGRRPE</sequence>
<evidence type="ECO:0000313" key="3">
    <source>
        <dbReference type="Proteomes" id="UP000480804"/>
    </source>
</evidence>
<keyword evidence="3" id="KW-1185">Reference proteome</keyword>
<name>A0ABQ1D634_9ACTN</name>
<evidence type="ECO:0000256" key="1">
    <source>
        <dbReference type="SAM" id="MobiDB-lite"/>
    </source>
</evidence>
<feature type="region of interest" description="Disordered" evidence="1">
    <location>
        <begin position="67"/>
        <end position="93"/>
    </location>
</feature>
<reference evidence="2 3" key="1">
    <citation type="submission" date="2020-02" db="EMBL/GenBank/DDBJ databases">
        <title>Whole genome shotgun sequence of Streptomyces gougerotii NBRC 13043.</title>
        <authorList>
            <person name="Ichikawa N."/>
            <person name="Komaki H."/>
            <person name="Tamura T."/>
        </authorList>
    </citation>
    <scope>NUCLEOTIDE SEQUENCE [LARGE SCALE GENOMIC DNA]</scope>
    <source>
        <strain evidence="2 3">NBRC 13043</strain>
    </source>
</reference>
<protein>
    <submittedName>
        <fullName evidence="2">Uncharacterized protein</fullName>
    </submittedName>
</protein>
<dbReference type="EMBL" id="BLLO01000017">
    <property type="protein sequence ID" value="GFH78017.1"/>
    <property type="molecule type" value="Genomic_DNA"/>
</dbReference>
<organism evidence="2 3">
    <name type="scientific">Streptomyces gougerotii</name>
    <dbReference type="NCBI Taxonomy" id="53448"/>
    <lineage>
        <taxon>Bacteria</taxon>
        <taxon>Bacillati</taxon>
        <taxon>Actinomycetota</taxon>
        <taxon>Actinomycetes</taxon>
        <taxon>Kitasatosporales</taxon>
        <taxon>Streptomycetaceae</taxon>
        <taxon>Streptomyces</taxon>
        <taxon>Streptomyces diastaticus group</taxon>
    </lineage>
</organism>
<dbReference type="Proteomes" id="UP000480804">
    <property type="component" value="Unassembled WGS sequence"/>
</dbReference>
<proteinExistence type="predicted"/>
<comment type="caution">
    <text evidence="2">The sequence shown here is derived from an EMBL/GenBank/DDBJ whole genome shotgun (WGS) entry which is preliminary data.</text>
</comment>